<evidence type="ECO:0000313" key="2">
    <source>
        <dbReference type="EMBL" id="MFD0899635.1"/>
    </source>
</evidence>
<keyword evidence="1" id="KW-0812">Transmembrane</keyword>
<dbReference type="EMBL" id="JBHTJA010000004">
    <property type="protein sequence ID" value="MFD0899635.1"/>
    <property type="molecule type" value="Genomic_DNA"/>
</dbReference>
<feature type="transmembrane region" description="Helical" evidence="1">
    <location>
        <begin position="99"/>
        <end position="121"/>
    </location>
</feature>
<gene>
    <name evidence="2" type="ORF">ACFQ11_04490</name>
</gene>
<dbReference type="Pfam" id="PF09656">
    <property type="entry name" value="PGPGW"/>
    <property type="match status" value="1"/>
</dbReference>
<protein>
    <submittedName>
        <fullName evidence="2">PGPGW domain-containing protein</fullName>
    </submittedName>
</protein>
<accession>A0ABW3EIV3</accession>
<reference evidence="3" key="1">
    <citation type="journal article" date="2019" name="Int. J. Syst. Evol. Microbiol.">
        <title>The Global Catalogue of Microorganisms (GCM) 10K type strain sequencing project: providing services to taxonomists for standard genome sequencing and annotation.</title>
        <authorList>
            <consortium name="The Broad Institute Genomics Platform"/>
            <consortium name="The Broad Institute Genome Sequencing Center for Infectious Disease"/>
            <person name="Wu L."/>
            <person name="Ma J."/>
        </authorList>
    </citation>
    <scope>NUCLEOTIDE SEQUENCE [LARGE SCALE GENOMIC DNA]</scope>
    <source>
        <strain evidence="3">JCM 31202</strain>
    </source>
</reference>
<dbReference type="RefSeq" id="WP_378296500.1">
    <property type="nucleotide sequence ID" value="NZ_JBHTJA010000004.1"/>
</dbReference>
<keyword evidence="1" id="KW-1133">Transmembrane helix</keyword>
<evidence type="ECO:0000256" key="1">
    <source>
        <dbReference type="SAM" id="Phobius"/>
    </source>
</evidence>
<evidence type="ECO:0000313" key="3">
    <source>
        <dbReference type="Proteomes" id="UP001596972"/>
    </source>
</evidence>
<dbReference type="Proteomes" id="UP001596972">
    <property type="component" value="Unassembled WGS sequence"/>
</dbReference>
<dbReference type="InterPro" id="IPR019099">
    <property type="entry name" value="Uncharacterised_PGPGW_TM"/>
</dbReference>
<keyword evidence="1" id="KW-0472">Membrane</keyword>
<organism evidence="2 3">
    <name type="scientific">Actinomadura sediminis</name>
    <dbReference type="NCBI Taxonomy" id="1038904"/>
    <lineage>
        <taxon>Bacteria</taxon>
        <taxon>Bacillati</taxon>
        <taxon>Actinomycetota</taxon>
        <taxon>Actinomycetes</taxon>
        <taxon>Streptosporangiales</taxon>
        <taxon>Thermomonosporaceae</taxon>
        <taxon>Actinomadura</taxon>
    </lineage>
</organism>
<comment type="caution">
    <text evidence="2">The sequence shown here is derived from an EMBL/GenBank/DDBJ whole genome shotgun (WGS) entry which is preliminary data.</text>
</comment>
<proteinExistence type="predicted"/>
<keyword evidence="3" id="KW-1185">Reference proteome</keyword>
<sequence length="144" mass="14899">MARHVRRGVALVVGALLALTGVALLVLPGPGLLLVLAGLLVLAREFPVVQRYVDPVREAALRAAAESVSSPWRIAGSALTAAALFGAGVAWGLVDRLPFSGWGTGSGLILSGFILVGLLVWSHRRVKVAALAEPARPAVPDDAR</sequence>
<name>A0ABW3EIV3_9ACTN</name>
<feature type="transmembrane region" description="Helical" evidence="1">
    <location>
        <begin position="74"/>
        <end position="93"/>
    </location>
</feature>